<dbReference type="PROSITE" id="PS50943">
    <property type="entry name" value="HTH_CROC1"/>
    <property type="match status" value="1"/>
</dbReference>
<sequence length="152" mass="17949">MTRDEFIRNIDVKLKLIRYERDYTQDKMAEVLGISKKTLIQIEKGRASLGWMGAVALCTIFKDSEVLEMIFGGHPQDIITTLAFDKCEASYEKTMGGKIWWVDIELKNELKIQQNIISKHYRILDKENRRICSSFDYDYMRKRLDELTLDEK</sequence>
<protein>
    <submittedName>
        <fullName evidence="2">Transcriptional regulator, XRE family</fullName>
    </submittedName>
</protein>
<evidence type="ECO:0000313" key="3">
    <source>
        <dbReference type="Proteomes" id="UP000036923"/>
    </source>
</evidence>
<dbReference type="InterPro" id="IPR001387">
    <property type="entry name" value="Cro/C1-type_HTH"/>
</dbReference>
<evidence type="ECO:0000259" key="1">
    <source>
        <dbReference type="PROSITE" id="PS50943"/>
    </source>
</evidence>
<reference evidence="3" key="1">
    <citation type="submission" date="2015-07" db="EMBL/GenBank/DDBJ databases">
        <title>Near-Complete Genome Sequence of the Cellulolytic Bacterium Bacteroides (Pseudobacteroides) cellulosolvens ATCC 35603.</title>
        <authorList>
            <person name="Dassa B."/>
            <person name="Utturkar S.M."/>
            <person name="Klingeman D.M."/>
            <person name="Hurt R.A."/>
            <person name="Keller M."/>
            <person name="Xu J."/>
            <person name="Reddy Y.H.K."/>
            <person name="Borovok I."/>
            <person name="Grinberg I.R."/>
            <person name="Lamed R."/>
            <person name="Zhivin O."/>
            <person name="Bayer E.A."/>
            <person name="Brown S.D."/>
        </authorList>
    </citation>
    <scope>NUCLEOTIDE SEQUENCE [LARGE SCALE GENOMIC DNA]</scope>
    <source>
        <strain evidence="3">DSM 2933</strain>
    </source>
</reference>
<name>A0A0L6JLA4_9FIRM</name>
<comment type="caution">
    <text evidence="2">The sequence shown here is derived from an EMBL/GenBank/DDBJ whole genome shotgun (WGS) entry which is preliminary data.</text>
</comment>
<gene>
    <name evidence="2" type="ORF">Bccel_1788</name>
</gene>
<dbReference type="GO" id="GO:0003677">
    <property type="term" value="F:DNA binding"/>
    <property type="evidence" value="ECO:0007669"/>
    <property type="project" value="InterPro"/>
</dbReference>
<keyword evidence="3" id="KW-1185">Reference proteome</keyword>
<evidence type="ECO:0000313" key="2">
    <source>
        <dbReference type="EMBL" id="KNY26523.1"/>
    </source>
</evidence>
<organism evidence="2 3">
    <name type="scientific">Pseudobacteroides cellulosolvens ATCC 35603 = DSM 2933</name>
    <dbReference type="NCBI Taxonomy" id="398512"/>
    <lineage>
        <taxon>Bacteria</taxon>
        <taxon>Bacillati</taxon>
        <taxon>Bacillota</taxon>
        <taxon>Clostridia</taxon>
        <taxon>Eubacteriales</taxon>
        <taxon>Oscillospiraceae</taxon>
        <taxon>Pseudobacteroides</taxon>
    </lineage>
</organism>
<dbReference type="Pfam" id="PF01381">
    <property type="entry name" value="HTH_3"/>
    <property type="match status" value="1"/>
</dbReference>
<dbReference type="PATRIC" id="fig|398512.5.peg.1859"/>
<dbReference type="OrthoDB" id="1796720at2"/>
<proteinExistence type="predicted"/>
<dbReference type="SMART" id="SM00530">
    <property type="entry name" value="HTH_XRE"/>
    <property type="match status" value="1"/>
</dbReference>
<dbReference type="AlphaFoldDB" id="A0A0L6JLA4"/>
<dbReference type="Proteomes" id="UP000036923">
    <property type="component" value="Unassembled WGS sequence"/>
</dbReference>
<dbReference type="EMBL" id="LGTC01000001">
    <property type="protein sequence ID" value="KNY26523.1"/>
    <property type="molecule type" value="Genomic_DNA"/>
</dbReference>
<dbReference type="SUPFAM" id="SSF47413">
    <property type="entry name" value="lambda repressor-like DNA-binding domains"/>
    <property type="match status" value="1"/>
</dbReference>
<dbReference type="CDD" id="cd00093">
    <property type="entry name" value="HTH_XRE"/>
    <property type="match status" value="1"/>
</dbReference>
<dbReference type="RefSeq" id="WP_036937875.1">
    <property type="nucleotide sequence ID" value="NZ_JQKC01000006.1"/>
</dbReference>
<dbReference type="Gene3D" id="1.10.260.40">
    <property type="entry name" value="lambda repressor-like DNA-binding domains"/>
    <property type="match status" value="1"/>
</dbReference>
<dbReference type="InterPro" id="IPR010982">
    <property type="entry name" value="Lambda_DNA-bd_dom_sf"/>
</dbReference>
<feature type="domain" description="HTH cro/C1-type" evidence="1">
    <location>
        <begin position="14"/>
        <end position="48"/>
    </location>
</feature>
<dbReference type="eggNOG" id="COG1476">
    <property type="taxonomic scope" value="Bacteria"/>
</dbReference>
<dbReference type="STRING" id="398512.Bccel_1788"/>
<accession>A0A0L6JLA4</accession>